<dbReference type="Proteomes" id="UP001239111">
    <property type="component" value="Chromosome 1"/>
</dbReference>
<name>A0ACC2PIA9_9HYME</name>
<keyword evidence="2" id="KW-1185">Reference proteome</keyword>
<comment type="caution">
    <text evidence="1">The sequence shown here is derived from an EMBL/GenBank/DDBJ whole genome shotgun (WGS) entry which is preliminary data.</text>
</comment>
<accession>A0ACC2PIA9</accession>
<sequence length="178" mass="20258">MQAGAPREAEKPSLRLLALITLLEEKLPGLESSIDEASQQIRVAIQKQGDSYDILDGYEGRCTDNKKIGPKSKMRKVKLVWKHRNLDTVNFDRLHPYATQTIEVSSSSKLSALDIKKIAIDKFSDHLTLNHFNPAYTKIELHREMFLLRILELLLVKTVLENLQLKKLTKSTESNSTC</sequence>
<evidence type="ECO:0000313" key="1">
    <source>
        <dbReference type="EMBL" id="KAJ8682324.1"/>
    </source>
</evidence>
<dbReference type="EMBL" id="CM056741">
    <property type="protein sequence ID" value="KAJ8682324.1"/>
    <property type="molecule type" value="Genomic_DNA"/>
</dbReference>
<gene>
    <name evidence="1" type="ORF">QAD02_018116</name>
</gene>
<proteinExistence type="predicted"/>
<protein>
    <submittedName>
        <fullName evidence="1">Uncharacterized protein</fullName>
    </submittedName>
</protein>
<reference evidence="1" key="1">
    <citation type="submission" date="2023-04" db="EMBL/GenBank/DDBJ databases">
        <title>A chromosome-level genome assembly of the parasitoid wasp Eretmocerus hayati.</title>
        <authorList>
            <person name="Zhong Y."/>
            <person name="Liu S."/>
            <person name="Liu Y."/>
        </authorList>
    </citation>
    <scope>NUCLEOTIDE SEQUENCE</scope>
    <source>
        <strain evidence="1">ZJU_SS_LIU_2023</strain>
    </source>
</reference>
<evidence type="ECO:0000313" key="2">
    <source>
        <dbReference type="Proteomes" id="UP001239111"/>
    </source>
</evidence>
<organism evidence="1 2">
    <name type="scientific">Eretmocerus hayati</name>
    <dbReference type="NCBI Taxonomy" id="131215"/>
    <lineage>
        <taxon>Eukaryota</taxon>
        <taxon>Metazoa</taxon>
        <taxon>Ecdysozoa</taxon>
        <taxon>Arthropoda</taxon>
        <taxon>Hexapoda</taxon>
        <taxon>Insecta</taxon>
        <taxon>Pterygota</taxon>
        <taxon>Neoptera</taxon>
        <taxon>Endopterygota</taxon>
        <taxon>Hymenoptera</taxon>
        <taxon>Apocrita</taxon>
        <taxon>Proctotrupomorpha</taxon>
        <taxon>Chalcidoidea</taxon>
        <taxon>Aphelinidae</taxon>
        <taxon>Aphelininae</taxon>
        <taxon>Eretmocerus</taxon>
    </lineage>
</organism>